<dbReference type="PANTHER" id="PTHR11075:SF54">
    <property type="entry name" value="LARGE RIBOSOMAL SUBUNIT PROTEIN ML62"/>
    <property type="match status" value="1"/>
</dbReference>
<evidence type="ECO:0000313" key="7">
    <source>
        <dbReference type="Ensembl" id="ENSSRHP00000030505.1"/>
    </source>
</evidence>
<dbReference type="PANTHER" id="PTHR11075">
    <property type="entry name" value="PEPTIDE CHAIN RELEASE FACTOR"/>
    <property type="match status" value="1"/>
</dbReference>
<sequence>MFFIFNMAVTVVTSLCFLQLHKLSCSRNICRNLVTVGLFGSNKTRPNRLTGNSYSHIKQASHFTQDDRLSRIPVDKLKITYSRSSGPGGQHVNKVSTKAEVRFHVQTAEWIPEEVRREILLKNKTRVNKAGEFIVTSEISRSQQRNLEDCLQKISEMITEASQQKPEPSEEDIALRAHRLEKRNLERLKLKKLHAATKQARRVDFD</sequence>
<dbReference type="SUPFAM" id="SSF110916">
    <property type="entry name" value="Peptidyl-tRNA hydrolase domain-like"/>
    <property type="match status" value="1"/>
</dbReference>
<dbReference type="Ensembl" id="ENSSRHT00000031396.1">
    <property type="protein sequence ID" value="ENSSRHP00000030505.1"/>
    <property type="gene ID" value="ENSSRHG00000015810.1"/>
</dbReference>
<dbReference type="GO" id="GO:0004045">
    <property type="term" value="F:peptidyl-tRNA hydrolase activity"/>
    <property type="evidence" value="ECO:0007669"/>
    <property type="project" value="UniProtKB-EC"/>
</dbReference>
<name>A0A673HW83_9TELE</name>
<evidence type="ECO:0000313" key="8">
    <source>
        <dbReference type="Proteomes" id="UP000472270"/>
    </source>
</evidence>
<dbReference type="RefSeq" id="XP_016383571.1">
    <property type="nucleotide sequence ID" value="XM_016528085.1"/>
</dbReference>
<dbReference type="GO" id="GO:0005762">
    <property type="term" value="C:mitochondrial large ribosomal subunit"/>
    <property type="evidence" value="ECO:0007669"/>
    <property type="project" value="TreeGrafter"/>
</dbReference>
<comment type="similarity">
    <text evidence="2">Belongs to the prokaryotic/mitochondrial release factor family. Mitochondrion-specific ribosomal protein mL62 subfamily.</text>
</comment>
<keyword evidence="5" id="KW-0732">Signal</keyword>
<dbReference type="GO" id="GO:0016150">
    <property type="term" value="F:translation release factor activity, codon nonspecific"/>
    <property type="evidence" value="ECO:0007669"/>
    <property type="project" value="TreeGrafter"/>
</dbReference>
<reference evidence="7" key="1">
    <citation type="submission" date="2025-08" db="UniProtKB">
        <authorList>
            <consortium name="Ensembl"/>
        </authorList>
    </citation>
    <scope>IDENTIFICATION</scope>
</reference>
<dbReference type="Proteomes" id="UP000472270">
    <property type="component" value="Unassembled WGS sequence"/>
</dbReference>
<dbReference type="KEGG" id="srx:107720389"/>
<dbReference type="GO" id="GO:0070126">
    <property type="term" value="P:mitochondrial translational termination"/>
    <property type="evidence" value="ECO:0007669"/>
    <property type="project" value="TreeGrafter"/>
</dbReference>
<feature type="chain" id="PRO_5025589110" description="Large ribosomal subunit protein mL62" evidence="5">
    <location>
        <begin position="27"/>
        <end position="206"/>
    </location>
</feature>
<evidence type="ECO:0000256" key="1">
    <source>
        <dbReference type="ARBA" id="ARBA00013260"/>
    </source>
</evidence>
<evidence type="ECO:0000256" key="3">
    <source>
        <dbReference type="ARBA" id="ARBA00039441"/>
    </source>
</evidence>
<dbReference type="GeneID" id="107720389"/>
<dbReference type="CTD" id="3396"/>
<dbReference type="Gene3D" id="3.30.160.20">
    <property type="match status" value="1"/>
</dbReference>
<dbReference type="Pfam" id="PF00472">
    <property type="entry name" value="RF-1"/>
    <property type="match status" value="1"/>
</dbReference>
<evidence type="ECO:0000256" key="4">
    <source>
        <dbReference type="ARBA" id="ARBA00041531"/>
    </source>
</evidence>
<dbReference type="OrthoDB" id="270639at2759"/>
<dbReference type="InterPro" id="IPR000352">
    <property type="entry name" value="Pep_chain_release_fac_I"/>
</dbReference>
<gene>
    <name evidence="7" type="primary">mrpl58</name>
</gene>
<reference evidence="7" key="2">
    <citation type="submission" date="2025-09" db="UniProtKB">
        <authorList>
            <consortium name="Ensembl"/>
        </authorList>
    </citation>
    <scope>IDENTIFICATION</scope>
</reference>
<keyword evidence="8" id="KW-1185">Reference proteome</keyword>
<feature type="signal peptide" evidence="5">
    <location>
        <begin position="1"/>
        <end position="26"/>
    </location>
</feature>
<dbReference type="AlphaFoldDB" id="A0A673HW83"/>
<accession>A0A673HW83</accession>
<evidence type="ECO:0000256" key="5">
    <source>
        <dbReference type="SAM" id="SignalP"/>
    </source>
</evidence>
<evidence type="ECO:0000259" key="6">
    <source>
        <dbReference type="Pfam" id="PF00472"/>
    </source>
</evidence>
<organism evidence="7 8">
    <name type="scientific">Sinocyclocheilus rhinocerous</name>
    <dbReference type="NCBI Taxonomy" id="307959"/>
    <lineage>
        <taxon>Eukaryota</taxon>
        <taxon>Metazoa</taxon>
        <taxon>Chordata</taxon>
        <taxon>Craniata</taxon>
        <taxon>Vertebrata</taxon>
        <taxon>Euteleostomi</taxon>
        <taxon>Actinopterygii</taxon>
        <taxon>Neopterygii</taxon>
        <taxon>Teleostei</taxon>
        <taxon>Ostariophysi</taxon>
        <taxon>Cypriniformes</taxon>
        <taxon>Cyprinidae</taxon>
        <taxon>Cyprininae</taxon>
        <taxon>Sinocyclocheilus</taxon>
    </lineage>
</organism>
<dbReference type="FunFam" id="3.30.160.20:FF:000046">
    <property type="entry name" value="Peptidyl-tRNA hydrolase ICT1"/>
    <property type="match status" value="1"/>
</dbReference>
<dbReference type="EC" id="3.1.1.29" evidence="1"/>
<feature type="domain" description="Prokaryotic-type class I peptide chain release factors" evidence="6">
    <location>
        <begin position="71"/>
        <end position="190"/>
    </location>
</feature>
<protein>
    <recommendedName>
        <fullName evidence="3">Large ribosomal subunit protein mL62</fullName>
        <ecNumber evidence="1">3.1.1.29</ecNumber>
    </recommendedName>
    <alternativeName>
        <fullName evidence="4">Peptidyl-tRNA hydrolase ICT1, mitochondrial</fullName>
    </alternativeName>
</protein>
<proteinExistence type="inferred from homology"/>
<dbReference type="InterPro" id="IPR052104">
    <property type="entry name" value="Mito_Release_Factor_mL62"/>
</dbReference>
<evidence type="ECO:0000256" key="2">
    <source>
        <dbReference type="ARBA" id="ARBA00038225"/>
    </source>
</evidence>